<reference evidence="1" key="1">
    <citation type="journal article" date="2021" name="Proc. Natl. Acad. Sci. U.S.A.">
        <title>A Catalog of Tens of Thousands of Viruses from Human Metagenomes Reveals Hidden Associations with Chronic Diseases.</title>
        <authorList>
            <person name="Tisza M.J."/>
            <person name="Buck C.B."/>
        </authorList>
    </citation>
    <scope>NUCLEOTIDE SEQUENCE</scope>
    <source>
        <strain evidence="1">Ctylc9</strain>
    </source>
</reference>
<name>A0A8S5S8N5_9CAUD</name>
<organism evidence="1">
    <name type="scientific">Siphoviridae sp. ctylc9</name>
    <dbReference type="NCBI Taxonomy" id="2827977"/>
    <lineage>
        <taxon>Viruses</taxon>
        <taxon>Duplodnaviria</taxon>
        <taxon>Heunggongvirae</taxon>
        <taxon>Uroviricota</taxon>
        <taxon>Caudoviricetes</taxon>
    </lineage>
</organism>
<proteinExistence type="predicted"/>
<evidence type="ECO:0000313" key="1">
    <source>
        <dbReference type="EMBL" id="DAF47329.1"/>
    </source>
</evidence>
<protein>
    <submittedName>
        <fullName evidence="1">Uncharacterized protein</fullName>
    </submittedName>
</protein>
<accession>A0A8S5S8N5</accession>
<dbReference type="EMBL" id="BK032554">
    <property type="protein sequence ID" value="DAF47329.1"/>
    <property type="molecule type" value="Genomic_DNA"/>
</dbReference>
<sequence length="93" mass="11349">MNVNQNINKLLYVLSTKGQIYKINTFQFYSEKYCKYCTKYQILKKEQVEIYNEETNQFELQDRFKQKEECYSKVDVLKYLIEEYRKGSEAVGR</sequence>